<gene>
    <name evidence="1" type="ORF">B0H15DRAFT_925000</name>
</gene>
<accession>A0AAD6TTR2</accession>
<dbReference type="PANTHER" id="PTHR15020">
    <property type="entry name" value="FLAVIN REDUCTASE-RELATED"/>
    <property type="match status" value="1"/>
</dbReference>
<protein>
    <recommendedName>
        <fullName evidence="3">NAD(P)-binding domain-containing protein</fullName>
    </recommendedName>
</protein>
<dbReference type="EMBL" id="JARJCN010000074">
    <property type="protein sequence ID" value="KAJ7077315.1"/>
    <property type="molecule type" value="Genomic_DNA"/>
</dbReference>
<comment type="caution">
    <text evidence="1">The sequence shown here is derived from an EMBL/GenBank/DDBJ whole genome shotgun (WGS) entry which is preliminary data.</text>
</comment>
<keyword evidence="2" id="KW-1185">Reference proteome</keyword>
<dbReference type="PANTHER" id="PTHR15020:SF50">
    <property type="entry name" value="UPF0659 PROTEIN YMR090W"/>
    <property type="match status" value="1"/>
</dbReference>
<proteinExistence type="predicted"/>
<organism evidence="1 2">
    <name type="scientific">Mycena belliarum</name>
    <dbReference type="NCBI Taxonomy" id="1033014"/>
    <lineage>
        <taxon>Eukaryota</taxon>
        <taxon>Fungi</taxon>
        <taxon>Dikarya</taxon>
        <taxon>Basidiomycota</taxon>
        <taxon>Agaricomycotina</taxon>
        <taxon>Agaricomycetes</taxon>
        <taxon>Agaricomycetidae</taxon>
        <taxon>Agaricales</taxon>
        <taxon>Marasmiineae</taxon>
        <taxon>Mycenaceae</taxon>
        <taxon>Mycena</taxon>
    </lineage>
</organism>
<dbReference type="SUPFAM" id="SSF51735">
    <property type="entry name" value="NAD(P)-binding Rossmann-fold domains"/>
    <property type="match status" value="1"/>
</dbReference>
<reference evidence="1" key="1">
    <citation type="submission" date="2023-03" db="EMBL/GenBank/DDBJ databases">
        <title>Massive genome expansion in bonnet fungi (Mycena s.s.) driven by repeated elements and novel gene families across ecological guilds.</title>
        <authorList>
            <consortium name="Lawrence Berkeley National Laboratory"/>
            <person name="Harder C.B."/>
            <person name="Miyauchi S."/>
            <person name="Viragh M."/>
            <person name="Kuo A."/>
            <person name="Thoen E."/>
            <person name="Andreopoulos B."/>
            <person name="Lu D."/>
            <person name="Skrede I."/>
            <person name="Drula E."/>
            <person name="Henrissat B."/>
            <person name="Morin E."/>
            <person name="Kohler A."/>
            <person name="Barry K."/>
            <person name="LaButti K."/>
            <person name="Morin E."/>
            <person name="Salamov A."/>
            <person name="Lipzen A."/>
            <person name="Mereny Z."/>
            <person name="Hegedus B."/>
            <person name="Baldrian P."/>
            <person name="Stursova M."/>
            <person name="Weitz H."/>
            <person name="Taylor A."/>
            <person name="Grigoriev I.V."/>
            <person name="Nagy L.G."/>
            <person name="Martin F."/>
            <person name="Kauserud H."/>
        </authorList>
    </citation>
    <scope>NUCLEOTIDE SEQUENCE</scope>
    <source>
        <strain evidence="1">CBHHK173m</strain>
    </source>
</reference>
<dbReference type="AlphaFoldDB" id="A0AAD6TTR2"/>
<evidence type="ECO:0008006" key="3">
    <source>
        <dbReference type="Google" id="ProtNLM"/>
    </source>
</evidence>
<dbReference type="Proteomes" id="UP001222325">
    <property type="component" value="Unassembled WGS sequence"/>
</dbReference>
<sequence>MSPNVLAFGASRTGNICYLSAIRLLEQGATVTFLGRNPAALETNELLQGYLKSGKARVIKGDATKEEDVRRAWSEAGTVDIVLFGVGMYPTMHLFKGMVFPSKNLVTTCILNVLCTLPAPPPKLILVSGMALRPSAHASLPLLVKPVYATLGVPHRDKLGMERALAHCAGWPWNPATDGAPGADIMGDAWTARAGLPSAGTFRNLLLVRPALLTDGKCVADEVRAKGKGKSYRVSEHDLSSCYTVSRADVAHFIVTEALPRWDEFRNKAVNMGY</sequence>
<dbReference type="Gene3D" id="3.40.50.720">
    <property type="entry name" value="NAD(P)-binding Rossmann-like Domain"/>
    <property type="match status" value="1"/>
</dbReference>
<name>A0AAD6TTR2_9AGAR</name>
<evidence type="ECO:0000313" key="2">
    <source>
        <dbReference type="Proteomes" id="UP001222325"/>
    </source>
</evidence>
<evidence type="ECO:0000313" key="1">
    <source>
        <dbReference type="EMBL" id="KAJ7077315.1"/>
    </source>
</evidence>
<dbReference type="InterPro" id="IPR036291">
    <property type="entry name" value="NAD(P)-bd_dom_sf"/>
</dbReference>